<evidence type="ECO:0000313" key="3">
    <source>
        <dbReference type="Proteomes" id="UP001610335"/>
    </source>
</evidence>
<keyword evidence="1" id="KW-0472">Membrane</keyword>
<keyword evidence="3" id="KW-1185">Reference proteome</keyword>
<feature type="transmembrane region" description="Helical" evidence="1">
    <location>
        <begin position="128"/>
        <end position="150"/>
    </location>
</feature>
<proteinExistence type="predicted"/>
<keyword evidence="1" id="KW-1133">Transmembrane helix</keyword>
<reference evidence="2 3" key="1">
    <citation type="submission" date="2024-07" db="EMBL/GenBank/DDBJ databases">
        <title>Section-level genome sequencing and comparative genomics of Aspergillus sections Usti and Cavernicolus.</title>
        <authorList>
            <consortium name="Lawrence Berkeley National Laboratory"/>
            <person name="Nybo J.L."/>
            <person name="Vesth T.C."/>
            <person name="Theobald S."/>
            <person name="Frisvad J.C."/>
            <person name="Larsen T.O."/>
            <person name="Kjaerboelling I."/>
            <person name="Rothschild-Mancinelli K."/>
            <person name="Lyhne E.K."/>
            <person name="Kogle M.E."/>
            <person name="Barry K."/>
            <person name="Clum A."/>
            <person name="Na H."/>
            <person name="Ledsgaard L."/>
            <person name="Lin J."/>
            <person name="Lipzen A."/>
            <person name="Kuo A."/>
            <person name="Riley R."/>
            <person name="Mondo S."/>
            <person name="LaButti K."/>
            <person name="Haridas S."/>
            <person name="Pangalinan J."/>
            <person name="Salamov A.A."/>
            <person name="Simmons B.A."/>
            <person name="Magnuson J.K."/>
            <person name="Chen J."/>
            <person name="Drula E."/>
            <person name="Henrissat B."/>
            <person name="Wiebenga A."/>
            <person name="Lubbers R.J."/>
            <person name="Gomes A.C."/>
            <person name="Makela M.R."/>
            <person name="Stajich J."/>
            <person name="Grigoriev I.V."/>
            <person name="Mortensen U.H."/>
            <person name="De vries R.P."/>
            <person name="Baker S.E."/>
            <person name="Andersen M.R."/>
        </authorList>
    </citation>
    <scope>NUCLEOTIDE SEQUENCE [LARGE SCALE GENOMIC DNA]</scope>
    <source>
        <strain evidence="2 3">CBS 600.67</strain>
    </source>
</reference>
<gene>
    <name evidence="2" type="ORF">BDW59DRAFT_162834</name>
</gene>
<organism evidence="2 3">
    <name type="scientific">Aspergillus cavernicola</name>
    <dbReference type="NCBI Taxonomy" id="176166"/>
    <lineage>
        <taxon>Eukaryota</taxon>
        <taxon>Fungi</taxon>
        <taxon>Dikarya</taxon>
        <taxon>Ascomycota</taxon>
        <taxon>Pezizomycotina</taxon>
        <taxon>Eurotiomycetes</taxon>
        <taxon>Eurotiomycetidae</taxon>
        <taxon>Eurotiales</taxon>
        <taxon>Aspergillaceae</taxon>
        <taxon>Aspergillus</taxon>
        <taxon>Aspergillus subgen. Nidulantes</taxon>
    </lineage>
</organism>
<name>A0ABR4I7Z6_9EURO</name>
<keyword evidence="1" id="KW-0812">Transmembrane</keyword>
<dbReference type="PANTHER" id="PTHR39605">
    <property type="entry name" value="MAJOR FACILITATOR SUPERFAMILY (MFS) PROFILE DOMAIN-CONTAINING PROTEIN"/>
    <property type="match status" value="1"/>
</dbReference>
<accession>A0ABR4I7Z6</accession>
<evidence type="ECO:0000313" key="2">
    <source>
        <dbReference type="EMBL" id="KAL2823864.1"/>
    </source>
</evidence>
<dbReference type="EMBL" id="JBFXLS010000048">
    <property type="protein sequence ID" value="KAL2823864.1"/>
    <property type="molecule type" value="Genomic_DNA"/>
</dbReference>
<evidence type="ECO:0008006" key="4">
    <source>
        <dbReference type="Google" id="ProtNLM"/>
    </source>
</evidence>
<feature type="transmembrane region" description="Helical" evidence="1">
    <location>
        <begin position="12"/>
        <end position="34"/>
    </location>
</feature>
<evidence type="ECO:0000256" key="1">
    <source>
        <dbReference type="SAM" id="Phobius"/>
    </source>
</evidence>
<sequence length="184" mass="19698">MDVFYVYTYSTSAWLALQSAALISVPQGISAMLLDETRPATPVEVYLARCLGFSLLTVATLTIMLTGTIPLTSGLSDPTPSEGRNSESDSDANFRAPYAVPTLIITSVYHAASAFYAYTQYLGTDKGVFLIAIMAYSSVAAVGLWCVLFASSHGRISRRTGADKRTAGFPFGNREADKKRGKGA</sequence>
<dbReference type="PANTHER" id="PTHR39605:SF1">
    <property type="entry name" value="MAJOR FACILITATOR SUPERFAMILY (MFS) PROFILE DOMAIN-CONTAINING PROTEIN"/>
    <property type="match status" value="1"/>
</dbReference>
<comment type="caution">
    <text evidence="2">The sequence shown here is derived from an EMBL/GenBank/DDBJ whole genome shotgun (WGS) entry which is preliminary data.</text>
</comment>
<feature type="transmembrane region" description="Helical" evidence="1">
    <location>
        <begin position="46"/>
        <end position="69"/>
    </location>
</feature>
<dbReference type="Proteomes" id="UP001610335">
    <property type="component" value="Unassembled WGS sequence"/>
</dbReference>
<protein>
    <recommendedName>
        <fullName evidence="4">Major facilitator superfamily domain-containing protein</fullName>
    </recommendedName>
</protein>